<proteinExistence type="predicted"/>
<evidence type="ECO:0000313" key="2">
    <source>
        <dbReference type="EMBL" id="KAG1302526.1"/>
    </source>
</evidence>
<keyword evidence="3" id="KW-1185">Reference proteome</keyword>
<dbReference type="EMBL" id="JAANQT010002395">
    <property type="protein sequence ID" value="KAG1302526.1"/>
    <property type="molecule type" value="Genomic_DNA"/>
</dbReference>
<dbReference type="GO" id="GO:0006629">
    <property type="term" value="P:lipid metabolic process"/>
    <property type="evidence" value="ECO:0007669"/>
    <property type="project" value="InterPro"/>
</dbReference>
<organism evidence="2 3">
    <name type="scientific">Rhizopus oryzae</name>
    <name type="common">Mucormycosis agent</name>
    <name type="synonym">Rhizopus arrhizus var. delemar</name>
    <dbReference type="NCBI Taxonomy" id="64495"/>
    <lineage>
        <taxon>Eukaryota</taxon>
        <taxon>Fungi</taxon>
        <taxon>Fungi incertae sedis</taxon>
        <taxon>Mucoromycota</taxon>
        <taxon>Mucoromycotina</taxon>
        <taxon>Mucoromycetes</taxon>
        <taxon>Mucorales</taxon>
        <taxon>Mucorineae</taxon>
        <taxon>Rhizopodaceae</taxon>
        <taxon>Rhizopus</taxon>
    </lineage>
</organism>
<dbReference type="Proteomes" id="UP000716291">
    <property type="component" value="Unassembled WGS sequence"/>
</dbReference>
<dbReference type="AlphaFoldDB" id="A0A9P6X0A4"/>
<dbReference type="GO" id="GO:0008374">
    <property type="term" value="F:O-acyltransferase activity"/>
    <property type="evidence" value="ECO:0007669"/>
    <property type="project" value="InterPro"/>
</dbReference>
<evidence type="ECO:0000256" key="1">
    <source>
        <dbReference type="SAM" id="Phobius"/>
    </source>
</evidence>
<accession>A0A9P6X0A4</accession>
<keyword evidence="1" id="KW-1133">Transmembrane helix</keyword>
<reference evidence="2" key="1">
    <citation type="journal article" date="2020" name="Microb. Genom.">
        <title>Genetic diversity of clinical and environmental Mucorales isolates obtained from an investigation of mucormycosis cases among solid organ transplant recipients.</title>
        <authorList>
            <person name="Nguyen M.H."/>
            <person name="Kaul D."/>
            <person name="Muto C."/>
            <person name="Cheng S.J."/>
            <person name="Richter R.A."/>
            <person name="Bruno V.M."/>
            <person name="Liu G."/>
            <person name="Beyhan S."/>
            <person name="Sundermann A.J."/>
            <person name="Mounaud S."/>
            <person name="Pasculle A.W."/>
            <person name="Nierman W.C."/>
            <person name="Driscoll E."/>
            <person name="Cumbie R."/>
            <person name="Clancy C.J."/>
            <person name="Dupont C.L."/>
        </authorList>
    </citation>
    <scope>NUCLEOTIDE SEQUENCE</scope>
    <source>
        <strain evidence="2">GL11</strain>
    </source>
</reference>
<evidence type="ECO:0000313" key="3">
    <source>
        <dbReference type="Proteomes" id="UP000716291"/>
    </source>
</evidence>
<dbReference type="SUPFAM" id="SSF53474">
    <property type="entry name" value="alpha/beta-Hydrolases"/>
    <property type="match status" value="1"/>
</dbReference>
<keyword evidence="1" id="KW-0812">Transmembrane</keyword>
<dbReference type="InterPro" id="IPR029058">
    <property type="entry name" value="AB_hydrolase_fold"/>
</dbReference>
<keyword evidence="1" id="KW-0472">Membrane</keyword>
<dbReference type="Gene3D" id="3.40.50.1820">
    <property type="entry name" value="alpha/beta hydrolase"/>
    <property type="match status" value="1"/>
</dbReference>
<feature type="transmembrane region" description="Helical" evidence="1">
    <location>
        <begin position="45"/>
        <end position="62"/>
    </location>
</feature>
<evidence type="ECO:0008006" key="4">
    <source>
        <dbReference type="Google" id="ProtNLM"/>
    </source>
</evidence>
<gene>
    <name evidence="2" type="ORF">G6F64_010852</name>
</gene>
<dbReference type="OrthoDB" id="190846at2759"/>
<dbReference type="Pfam" id="PF02450">
    <property type="entry name" value="LCAT"/>
    <property type="match status" value="1"/>
</dbReference>
<dbReference type="PANTHER" id="PTHR11440">
    <property type="entry name" value="LECITHIN-CHOLESTEROL ACYLTRANSFERASE-RELATED"/>
    <property type="match status" value="1"/>
</dbReference>
<protein>
    <recommendedName>
        <fullName evidence="4">Phospholipid:diacylglycerol acyltransferase</fullName>
    </recommendedName>
</protein>
<dbReference type="InterPro" id="IPR003386">
    <property type="entry name" value="LACT/PDAT_acylTrfase"/>
</dbReference>
<comment type="caution">
    <text evidence="2">The sequence shown here is derived from an EMBL/GenBank/DDBJ whole genome shotgun (WGS) entry which is preliminary data.</text>
</comment>
<name>A0A9P6X0A4_RHIOR</name>
<sequence length="491" mass="55768">MGKLRKRKQEKRVRYDERELPEDIMADSAAVIFKEERPFWSRKRFNFIVGLSVGLLVMYAASTTPVAQNHINSFQDYLLLQLADIDLANILPATELVDEFLGNFTNLILPTPATEMSFMPALQYRESLDLKPHYPVVMIPGIVSSGLESWGTSEQSKKYFRKRLWGTMTMVRSVLMDKESWTEHIMLDPKTGLDPPGYKIRAVQGVEAADYFITGYWVWAKVIENLAAIGYDTNNMHFASYDWRLSFSNLEVRDGYFSKLKNTIELSKKQTGYKTVIITHSMGGTMFPYFLKWVESKDHGQGGSRWVNDHIESFINIGAPLLGVPKAITSLLSGETRDTMALGSFGAYILEKFFSRRERSKLMRSWMGGASMLPKGGETIWGHKESAPDDEDNEKYQTFGNMISFVPRPEGFNENSTNIPSSSNDPLIRNYTVLESIDLLVKSADTNFGKQLYANYSFGVTTSPKQLKLNDRDPTKWSNPLETRLPAGIYS</sequence>